<sequence>MLARKIWLLLAFTCVFGSMILLSGIVYAFMVTPHSVYQGEPIEDPIERERRAALKGFGEDTIVVVVMGDSIARGMGDETGDGLTSELVNLFQENEKQVEVVNIAVDGLESDELLELIESEQTDELLQRADLILISIGGNDLRGVLRGDMSILKTGEIDEIQEGYLDNVSNSIDYIRELNEESYIAFVGLYNPFDIYSLDDDYSDIDLIEFLKDWNYQTQLLVEEDNLGVFVPTYDLFKWNIEQFMSRDGIHPNAAGYQAIASRIATVFRSIVKLD</sequence>
<dbReference type="RefSeq" id="WP_069702636.1">
    <property type="nucleotide sequence ID" value="NZ_MJAT01000035.1"/>
</dbReference>
<organism evidence="2 3">
    <name type="scientific">Desulfuribacillus stibiiarsenatis</name>
    <dbReference type="NCBI Taxonomy" id="1390249"/>
    <lineage>
        <taxon>Bacteria</taxon>
        <taxon>Bacillati</taxon>
        <taxon>Bacillota</taxon>
        <taxon>Desulfuribacillia</taxon>
        <taxon>Desulfuribacillales</taxon>
        <taxon>Desulfuribacillaceae</taxon>
        <taxon>Desulfuribacillus</taxon>
    </lineage>
</organism>
<dbReference type="STRING" id="1390249.BHU72_06825"/>
<dbReference type="OrthoDB" id="252349at2"/>
<name>A0A1E5L489_9FIRM</name>
<dbReference type="GO" id="GO:0004622">
    <property type="term" value="F:phosphatidylcholine lysophospholipase activity"/>
    <property type="evidence" value="ECO:0007669"/>
    <property type="project" value="TreeGrafter"/>
</dbReference>
<proteinExistence type="predicted"/>
<dbReference type="Gene3D" id="3.40.50.1110">
    <property type="entry name" value="SGNH hydrolase"/>
    <property type="match status" value="1"/>
</dbReference>
<protein>
    <recommendedName>
        <fullName evidence="1">SGNH hydrolase-type esterase domain-containing protein</fullName>
    </recommendedName>
</protein>
<dbReference type="InterPro" id="IPR036514">
    <property type="entry name" value="SGNH_hydro_sf"/>
</dbReference>
<reference evidence="2 3" key="1">
    <citation type="submission" date="2016-09" db="EMBL/GenBank/DDBJ databases">
        <title>Desulfuribacillus arsenicus sp. nov., an obligately anaerobic, dissimilatory arsenic- and antimonate-reducing bacterium isolated from anoxic sediments.</title>
        <authorList>
            <person name="Abin C.A."/>
            <person name="Hollibaugh J.T."/>
        </authorList>
    </citation>
    <scope>NUCLEOTIDE SEQUENCE [LARGE SCALE GENOMIC DNA]</scope>
    <source>
        <strain evidence="2 3">MLFW-2</strain>
    </source>
</reference>
<dbReference type="Proteomes" id="UP000095255">
    <property type="component" value="Unassembled WGS sequence"/>
</dbReference>
<comment type="caution">
    <text evidence="2">The sequence shown here is derived from an EMBL/GenBank/DDBJ whole genome shotgun (WGS) entry which is preliminary data.</text>
</comment>
<dbReference type="InterPro" id="IPR013830">
    <property type="entry name" value="SGNH_hydro"/>
</dbReference>
<dbReference type="InterPro" id="IPR051532">
    <property type="entry name" value="Ester_Hydrolysis_Enzymes"/>
</dbReference>
<feature type="domain" description="SGNH hydrolase-type esterase" evidence="1">
    <location>
        <begin position="66"/>
        <end position="259"/>
    </location>
</feature>
<keyword evidence="3" id="KW-1185">Reference proteome</keyword>
<dbReference type="PANTHER" id="PTHR30383:SF5">
    <property type="entry name" value="SGNH HYDROLASE-TYPE ESTERASE DOMAIN-CONTAINING PROTEIN"/>
    <property type="match status" value="1"/>
</dbReference>
<dbReference type="AlphaFoldDB" id="A0A1E5L489"/>
<evidence type="ECO:0000313" key="2">
    <source>
        <dbReference type="EMBL" id="OEH84901.1"/>
    </source>
</evidence>
<evidence type="ECO:0000259" key="1">
    <source>
        <dbReference type="Pfam" id="PF13472"/>
    </source>
</evidence>
<evidence type="ECO:0000313" key="3">
    <source>
        <dbReference type="Proteomes" id="UP000095255"/>
    </source>
</evidence>
<dbReference type="PANTHER" id="PTHR30383">
    <property type="entry name" value="THIOESTERASE 1/PROTEASE 1/LYSOPHOSPHOLIPASE L1"/>
    <property type="match status" value="1"/>
</dbReference>
<dbReference type="Pfam" id="PF13472">
    <property type="entry name" value="Lipase_GDSL_2"/>
    <property type="match status" value="1"/>
</dbReference>
<accession>A0A1E5L489</accession>
<dbReference type="EMBL" id="MJAT01000035">
    <property type="protein sequence ID" value="OEH84901.1"/>
    <property type="molecule type" value="Genomic_DNA"/>
</dbReference>
<dbReference type="SUPFAM" id="SSF52266">
    <property type="entry name" value="SGNH hydrolase"/>
    <property type="match status" value="1"/>
</dbReference>
<gene>
    <name evidence="2" type="ORF">BHU72_06825</name>
</gene>